<dbReference type="Pfam" id="PF04229">
    <property type="entry name" value="GrpB"/>
    <property type="match status" value="1"/>
</dbReference>
<dbReference type="SUPFAM" id="SSF81301">
    <property type="entry name" value="Nucleotidyltransferase"/>
    <property type="match status" value="1"/>
</dbReference>
<organism evidence="1 2">
    <name type="scientific">Salirhabdus euzebyi</name>
    <dbReference type="NCBI Taxonomy" id="394506"/>
    <lineage>
        <taxon>Bacteria</taxon>
        <taxon>Bacillati</taxon>
        <taxon>Bacillota</taxon>
        <taxon>Bacilli</taxon>
        <taxon>Bacillales</taxon>
        <taxon>Bacillaceae</taxon>
        <taxon>Salirhabdus</taxon>
    </lineage>
</organism>
<dbReference type="PANTHER" id="PTHR34822">
    <property type="entry name" value="GRPB DOMAIN PROTEIN (AFU_ORTHOLOGUE AFUA_1G01530)"/>
    <property type="match status" value="1"/>
</dbReference>
<proteinExistence type="predicted"/>
<evidence type="ECO:0000313" key="1">
    <source>
        <dbReference type="EMBL" id="MBB6454807.1"/>
    </source>
</evidence>
<dbReference type="PANTHER" id="PTHR34822:SF1">
    <property type="entry name" value="GRPB FAMILY PROTEIN"/>
    <property type="match status" value="1"/>
</dbReference>
<keyword evidence="1" id="KW-0808">Transferase</keyword>
<gene>
    <name evidence="1" type="ORF">HNQ94_003296</name>
</gene>
<dbReference type="Proteomes" id="UP000581688">
    <property type="component" value="Unassembled WGS sequence"/>
</dbReference>
<dbReference type="InterPro" id="IPR007344">
    <property type="entry name" value="GrpB/CoaE"/>
</dbReference>
<dbReference type="InterPro" id="IPR043519">
    <property type="entry name" value="NT_sf"/>
</dbReference>
<protein>
    <submittedName>
        <fullName evidence="1">GrpB-like predicted nucleotidyltransferase (UPF0157 family)</fullName>
    </submittedName>
</protein>
<keyword evidence="2" id="KW-1185">Reference proteome</keyword>
<sequence length="170" mass="19785">MRKVEVVPHQSRWADMFEEEKKKIKKVLQNQLIHLYHIGSTAIPNIKAKPVIDLLGEVGNIKSIDSFNQSMLEIGYEAKGENGIPGRRFFMKGGNNRTHHLHLFERGNDEIKRHLAFKEYMIAHPVEAKDYSRLKERLALQFPTDIDSYIQGKDAFIKKIDEKAKTWKNN</sequence>
<evidence type="ECO:0000313" key="2">
    <source>
        <dbReference type="Proteomes" id="UP000581688"/>
    </source>
</evidence>
<name>A0A841Q969_9BACI</name>
<dbReference type="GO" id="GO:0016740">
    <property type="term" value="F:transferase activity"/>
    <property type="evidence" value="ECO:0007669"/>
    <property type="project" value="UniProtKB-KW"/>
</dbReference>
<comment type="caution">
    <text evidence="1">The sequence shown here is derived from an EMBL/GenBank/DDBJ whole genome shotgun (WGS) entry which is preliminary data.</text>
</comment>
<dbReference type="EMBL" id="JACHGH010000012">
    <property type="protein sequence ID" value="MBB6454807.1"/>
    <property type="molecule type" value="Genomic_DNA"/>
</dbReference>
<accession>A0A841Q969</accession>
<dbReference type="Gene3D" id="3.30.460.10">
    <property type="entry name" value="Beta Polymerase, domain 2"/>
    <property type="match status" value="1"/>
</dbReference>
<dbReference type="AlphaFoldDB" id="A0A841Q969"/>
<reference evidence="1 2" key="1">
    <citation type="submission" date="2020-08" db="EMBL/GenBank/DDBJ databases">
        <title>Genomic Encyclopedia of Type Strains, Phase IV (KMG-IV): sequencing the most valuable type-strain genomes for metagenomic binning, comparative biology and taxonomic classification.</title>
        <authorList>
            <person name="Goeker M."/>
        </authorList>
    </citation>
    <scope>NUCLEOTIDE SEQUENCE [LARGE SCALE GENOMIC DNA]</scope>
    <source>
        <strain evidence="1 2">DSM 19612</strain>
    </source>
</reference>